<dbReference type="Proteomes" id="UP001060150">
    <property type="component" value="Chromosome"/>
</dbReference>
<dbReference type="EMBL" id="CP102332">
    <property type="protein sequence ID" value="UUS29820.1"/>
    <property type="molecule type" value="Genomic_DNA"/>
</dbReference>
<feature type="transmembrane region" description="Helical" evidence="6">
    <location>
        <begin position="234"/>
        <end position="257"/>
    </location>
</feature>
<sequence length="278" mass="29231">MTPLHGHTGPVAVHAGPGLAEQLTAAAAVLATVAYLWAAARLRRRGDAWPRARDAWFACGGAALAWAAVGGLPGGPFTAHMTQHLVVGMAAPLLFVLARPFTLALRVLPPGPARRRLLALLHSGPAGLLLLPPATALLDVGGLWVLYRTDLFATTQRETLPHVLVHVHVLAAGMLFTLAVCRLEPVRRPWGLALRGGTLLAAGGAHAVLAKSLYAAPPPGTAYALADLRTGAQLMYYGGDLVEVALAVTLAVQWYTATGRARARALRRERSARIRAVA</sequence>
<feature type="transmembrane region" description="Helical" evidence="6">
    <location>
        <begin position="54"/>
        <end position="73"/>
    </location>
</feature>
<protein>
    <submittedName>
        <fullName evidence="7">Cytochrome c oxidase assembly protein</fullName>
    </submittedName>
</protein>
<dbReference type="Pfam" id="PF09678">
    <property type="entry name" value="Caa3_CtaG"/>
    <property type="match status" value="1"/>
</dbReference>
<evidence type="ECO:0000256" key="5">
    <source>
        <dbReference type="ARBA" id="ARBA00023136"/>
    </source>
</evidence>
<keyword evidence="2" id="KW-1003">Cell membrane</keyword>
<feature type="transmembrane region" description="Helical" evidence="6">
    <location>
        <begin position="85"/>
        <end position="105"/>
    </location>
</feature>
<dbReference type="InterPro" id="IPR019108">
    <property type="entry name" value="Caa3_assmbl_CtaG-rel"/>
</dbReference>
<evidence type="ECO:0000256" key="4">
    <source>
        <dbReference type="ARBA" id="ARBA00022989"/>
    </source>
</evidence>
<gene>
    <name evidence="7" type="ORF">NRO40_02535</name>
</gene>
<comment type="subcellular location">
    <subcellularLocation>
        <location evidence="1">Cell membrane</location>
        <topology evidence="1">Multi-pass membrane protein</topology>
    </subcellularLocation>
</comment>
<evidence type="ECO:0000256" key="3">
    <source>
        <dbReference type="ARBA" id="ARBA00022692"/>
    </source>
</evidence>
<reference evidence="7" key="1">
    <citation type="submission" date="2022-08" db="EMBL/GenBank/DDBJ databases">
        <title>Streptomyces changanensis sp. nov., an actinomycete isolated from soil.</title>
        <authorList>
            <person name="Wu H."/>
            <person name="Han L."/>
        </authorList>
    </citation>
    <scope>NUCLEOTIDE SEQUENCE</scope>
    <source>
        <strain evidence="7">HL-66</strain>
    </source>
</reference>
<feature type="transmembrane region" description="Helical" evidence="6">
    <location>
        <begin position="126"/>
        <end position="147"/>
    </location>
</feature>
<keyword evidence="5 6" id="KW-0472">Membrane</keyword>
<feature type="transmembrane region" description="Helical" evidence="6">
    <location>
        <begin position="192"/>
        <end position="214"/>
    </location>
</feature>
<proteinExistence type="predicted"/>
<evidence type="ECO:0000256" key="2">
    <source>
        <dbReference type="ARBA" id="ARBA00022475"/>
    </source>
</evidence>
<keyword evidence="4 6" id="KW-1133">Transmembrane helix</keyword>
<name>A0ABY5N000_9ACTN</name>
<keyword evidence="3 6" id="KW-0812">Transmembrane</keyword>
<evidence type="ECO:0000256" key="6">
    <source>
        <dbReference type="SAM" id="Phobius"/>
    </source>
</evidence>
<keyword evidence="8" id="KW-1185">Reference proteome</keyword>
<evidence type="ECO:0000313" key="8">
    <source>
        <dbReference type="Proteomes" id="UP001060150"/>
    </source>
</evidence>
<evidence type="ECO:0000256" key="1">
    <source>
        <dbReference type="ARBA" id="ARBA00004651"/>
    </source>
</evidence>
<feature type="transmembrane region" description="Helical" evidence="6">
    <location>
        <begin position="159"/>
        <end position="180"/>
    </location>
</feature>
<organism evidence="7 8">
    <name type="scientific">Streptomyces changanensis</name>
    <dbReference type="NCBI Taxonomy" id="2964669"/>
    <lineage>
        <taxon>Bacteria</taxon>
        <taxon>Bacillati</taxon>
        <taxon>Actinomycetota</taxon>
        <taxon>Actinomycetes</taxon>
        <taxon>Kitasatosporales</taxon>
        <taxon>Streptomycetaceae</taxon>
        <taxon>Streptomyces</taxon>
    </lineage>
</organism>
<accession>A0ABY5N000</accession>
<dbReference type="RefSeq" id="WP_232790928.1">
    <property type="nucleotide sequence ID" value="NZ_CP102332.1"/>
</dbReference>
<feature type="transmembrane region" description="Helical" evidence="6">
    <location>
        <begin position="23"/>
        <end position="42"/>
    </location>
</feature>
<evidence type="ECO:0000313" key="7">
    <source>
        <dbReference type="EMBL" id="UUS29820.1"/>
    </source>
</evidence>